<dbReference type="RefSeq" id="WP_317902934.1">
    <property type="nucleotide sequence ID" value="NZ_JAIRBC010000020.1"/>
</dbReference>
<proteinExistence type="predicted"/>
<dbReference type="Pfam" id="PF12771">
    <property type="entry name" value="SusD-like_2"/>
    <property type="match status" value="1"/>
</dbReference>
<gene>
    <name evidence="1" type="ORF">K8352_13620</name>
</gene>
<organism evidence="1 2">
    <name type="scientific">Cerina litoralis</name>
    <dbReference type="NCBI Taxonomy" id="2874477"/>
    <lineage>
        <taxon>Bacteria</taxon>
        <taxon>Pseudomonadati</taxon>
        <taxon>Bacteroidota</taxon>
        <taxon>Flavobacteriia</taxon>
        <taxon>Flavobacteriales</taxon>
        <taxon>Flavobacteriaceae</taxon>
        <taxon>Cerina</taxon>
    </lineage>
</organism>
<reference evidence="1" key="1">
    <citation type="submission" date="2023-02" db="EMBL/GenBank/DDBJ databases">
        <title>Genome of Flavobacteriaceae gen. nov. sp. strain F89.</title>
        <authorList>
            <person name="Wang Y."/>
        </authorList>
    </citation>
    <scope>NUCLEOTIDE SEQUENCE</scope>
    <source>
        <strain evidence="1">F89</strain>
    </source>
</reference>
<evidence type="ECO:0000313" key="2">
    <source>
        <dbReference type="Proteomes" id="UP001200642"/>
    </source>
</evidence>
<sequence>MKYIQNTIQKISIALVVGILLLSCQNNLDDLRENPNAVTEIDDAALFTKAVRSLFLGTTDVSALRFSGHYGHYFVAGSTARIPDQYGDNFDSQYNDMYTDMYGGPIRHIEDVLEITTADGTKNEVRHAMADVIAVLAYAKITDAFGDIPYTEGGKGKTEDILLPKYDTQESIYKDMIGRLGNSIAVLKSADPAMGYPNSDPVFNNDLDKWVKFANSVRLRLGMRIRFADNALSKEIVAQCLAAPLMEGNGDDAFMIQTEGNGNPWYNARTGFPSVKMSTFLLDQLESTADPRLPKFFMLDQAGQYSGETNGLNDVAFGESNFAAKSDMGLALSSQDSKMYMITASEVWLLRAEAALIFQNDPAKANELYRKGIERSLHQWEIDGTEISNFMASPITTLAGANDEEQIGTQLWLALIPNYFEGWTQIRRTGYPIIKERTYDNLSRGVTNGNLPTRFLYSSFELSSNHINVEEAISRQGANKIDTPVWWDKN</sequence>
<dbReference type="Proteomes" id="UP001200642">
    <property type="component" value="Unassembled WGS sequence"/>
</dbReference>
<name>A0AAE3JTT8_9FLAO</name>
<keyword evidence="2" id="KW-1185">Reference proteome</keyword>
<comment type="caution">
    <text evidence="1">The sequence shown here is derived from an EMBL/GenBank/DDBJ whole genome shotgun (WGS) entry which is preliminary data.</text>
</comment>
<dbReference type="AlphaFoldDB" id="A0AAE3JTT8"/>
<dbReference type="EMBL" id="JAIRBC010000020">
    <property type="protein sequence ID" value="MCG2461792.1"/>
    <property type="molecule type" value="Genomic_DNA"/>
</dbReference>
<dbReference type="InterPro" id="IPR011990">
    <property type="entry name" value="TPR-like_helical_dom_sf"/>
</dbReference>
<dbReference type="SUPFAM" id="SSF48452">
    <property type="entry name" value="TPR-like"/>
    <property type="match status" value="1"/>
</dbReference>
<dbReference type="PROSITE" id="PS51257">
    <property type="entry name" value="PROKAR_LIPOPROTEIN"/>
    <property type="match status" value="1"/>
</dbReference>
<dbReference type="InterPro" id="IPR041662">
    <property type="entry name" value="SusD-like_2"/>
</dbReference>
<protein>
    <submittedName>
        <fullName evidence="1">SusD/RagB family nutrient-binding outer membrane lipoprotein</fullName>
    </submittedName>
</protein>
<dbReference type="Gene3D" id="1.25.40.390">
    <property type="match status" value="1"/>
</dbReference>
<evidence type="ECO:0000313" key="1">
    <source>
        <dbReference type="EMBL" id="MCG2461792.1"/>
    </source>
</evidence>
<keyword evidence="1" id="KW-0449">Lipoprotein</keyword>
<accession>A0AAE3JTT8</accession>